<dbReference type="Proteomes" id="UP001546774">
    <property type="component" value="Unassembled WGS sequence"/>
</dbReference>
<accession>A0ABV1H276</accession>
<organism evidence="3 4">
    <name type="scientific">Lachnospira intestinalis</name>
    <dbReference type="NCBI Taxonomy" id="3133158"/>
    <lineage>
        <taxon>Bacteria</taxon>
        <taxon>Bacillati</taxon>
        <taxon>Bacillota</taxon>
        <taxon>Clostridia</taxon>
        <taxon>Lachnospirales</taxon>
        <taxon>Lachnospiraceae</taxon>
        <taxon>Lachnospira</taxon>
    </lineage>
</organism>
<name>A0ABV1H276_9FIRM</name>
<proteinExistence type="predicted"/>
<feature type="domain" description="Pyruvate/ketoisovalerate oxidoreductase catalytic" evidence="2">
    <location>
        <begin position="11"/>
        <end position="179"/>
    </location>
</feature>
<dbReference type="InterPro" id="IPR019752">
    <property type="entry name" value="Pyrv/ketoisovalerate_OxRed_cat"/>
</dbReference>
<evidence type="ECO:0000313" key="3">
    <source>
        <dbReference type="EMBL" id="MEQ2553803.1"/>
    </source>
</evidence>
<sequence>MIKNVIIAGVGGQGTIFAGKILGTMAYQTGLHVKISEIHGMSQRGGSVVTQVRFGEHVYAPLAQAGEVDVLIALEELEALRYASYLKENGILLMCNCRIKPTASDGGIYPQSIRTQLEQKYYVYYMEEIPLRDKTLNVRMVGAAAGCLGFSREDGIKALEQNVAAEFLEKDKKAFLEGWEIYEQTQKSPAEWRVVCTTN</sequence>
<evidence type="ECO:0000259" key="2">
    <source>
        <dbReference type="Pfam" id="PF01558"/>
    </source>
</evidence>
<dbReference type="InterPro" id="IPR052198">
    <property type="entry name" value="IorB_Oxidoreductase"/>
</dbReference>
<keyword evidence="1" id="KW-0560">Oxidoreductase</keyword>
<evidence type="ECO:0000313" key="4">
    <source>
        <dbReference type="Proteomes" id="UP001546774"/>
    </source>
</evidence>
<keyword evidence="4" id="KW-1185">Reference proteome</keyword>
<gene>
    <name evidence="3" type="ORF">WMO37_02070</name>
</gene>
<dbReference type="SUPFAM" id="SSF53323">
    <property type="entry name" value="Pyruvate-ferredoxin oxidoreductase, PFOR, domain III"/>
    <property type="match status" value="1"/>
</dbReference>
<dbReference type="PANTHER" id="PTHR43854:SF1">
    <property type="entry name" value="INDOLEPYRUVATE OXIDOREDUCTASE SUBUNIT IORB"/>
    <property type="match status" value="1"/>
</dbReference>
<reference evidence="3" key="1">
    <citation type="submission" date="2024-03" db="EMBL/GenBank/DDBJ databases">
        <title>Human intestinal bacterial collection.</title>
        <authorList>
            <person name="Pauvert C."/>
            <person name="Hitch T.C.A."/>
            <person name="Clavel T."/>
        </authorList>
    </citation>
    <scope>NUCLEOTIDE SEQUENCE [LARGE SCALE GENOMIC DNA]</scope>
    <source>
        <strain evidence="3">CLA-AA-H89B</strain>
    </source>
</reference>
<dbReference type="Pfam" id="PF01558">
    <property type="entry name" value="POR"/>
    <property type="match status" value="1"/>
</dbReference>
<dbReference type="EMBL" id="JBBMFS010000001">
    <property type="protein sequence ID" value="MEQ2553803.1"/>
    <property type="molecule type" value="Genomic_DNA"/>
</dbReference>
<protein>
    <submittedName>
        <fullName evidence="3">Indolepyruvate oxidoreductase subunit beta</fullName>
    </submittedName>
</protein>
<comment type="caution">
    <text evidence="3">The sequence shown here is derived from an EMBL/GenBank/DDBJ whole genome shotgun (WGS) entry which is preliminary data.</text>
</comment>
<dbReference type="PANTHER" id="PTHR43854">
    <property type="entry name" value="INDOLEPYRUVATE OXIDOREDUCTASE SUBUNIT IORB"/>
    <property type="match status" value="1"/>
</dbReference>
<dbReference type="InterPro" id="IPR002869">
    <property type="entry name" value="Pyrv_flavodox_OxRed_cen"/>
</dbReference>
<dbReference type="Gene3D" id="3.40.920.10">
    <property type="entry name" value="Pyruvate-ferredoxin oxidoreductase, PFOR, domain III"/>
    <property type="match status" value="1"/>
</dbReference>
<evidence type="ECO:0000256" key="1">
    <source>
        <dbReference type="ARBA" id="ARBA00023002"/>
    </source>
</evidence>